<keyword evidence="3 9" id="KW-1003">Cell membrane</keyword>
<comment type="subunit">
    <text evidence="9">Component of the Sec protein translocase complex. Heterotrimer consisting of SecY, SecE and SecG subunits. The heterotrimers can form oligomers, although 1 heterotrimer is thought to be able to translocate proteins. Interacts with the ribosome. Interacts with SecDF, and other proteins may be involved. Interacts with SecA.</text>
</comment>
<dbReference type="GO" id="GO:0008320">
    <property type="term" value="F:protein transmembrane transporter activity"/>
    <property type="evidence" value="ECO:0007669"/>
    <property type="project" value="UniProtKB-UniRule"/>
</dbReference>
<dbReference type="GO" id="GO:0006605">
    <property type="term" value="P:protein targeting"/>
    <property type="evidence" value="ECO:0007669"/>
    <property type="project" value="UniProtKB-UniRule"/>
</dbReference>
<evidence type="ECO:0000313" key="10">
    <source>
        <dbReference type="EMBL" id="KIZ35470.1"/>
    </source>
</evidence>
<comment type="subcellular location">
    <subcellularLocation>
        <location evidence="9">Cell membrane</location>
        <topology evidence="9">Single-pass membrane protein</topology>
    </subcellularLocation>
    <subcellularLocation>
        <location evidence="1">Membrane</location>
    </subcellularLocation>
</comment>
<dbReference type="InterPro" id="IPR038379">
    <property type="entry name" value="SecE_sf"/>
</dbReference>
<dbReference type="NCBIfam" id="TIGR00964">
    <property type="entry name" value="secE_bact"/>
    <property type="match status" value="1"/>
</dbReference>
<protein>
    <recommendedName>
        <fullName evidence="9">Protein translocase subunit SecE</fullName>
    </recommendedName>
</protein>
<dbReference type="InterPro" id="IPR005807">
    <property type="entry name" value="SecE_bac"/>
</dbReference>
<keyword evidence="2 9" id="KW-0813">Transport</keyword>
<dbReference type="Gene3D" id="1.20.5.1030">
    <property type="entry name" value="Preprotein translocase secy subunit"/>
    <property type="match status" value="1"/>
</dbReference>
<keyword evidence="7 9" id="KW-0811">Translocation</keyword>
<dbReference type="OrthoDB" id="9812738at2"/>
<evidence type="ECO:0000313" key="11">
    <source>
        <dbReference type="Proteomes" id="UP000032515"/>
    </source>
</evidence>
<dbReference type="PANTHER" id="PTHR33910:SF1">
    <property type="entry name" value="PROTEIN TRANSLOCASE SUBUNIT SECE"/>
    <property type="match status" value="1"/>
</dbReference>
<dbReference type="PANTHER" id="PTHR33910">
    <property type="entry name" value="PROTEIN TRANSLOCASE SUBUNIT SECE"/>
    <property type="match status" value="1"/>
</dbReference>
<dbReference type="InterPro" id="IPR001901">
    <property type="entry name" value="Translocase_SecE/Sec61-g"/>
</dbReference>
<dbReference type="GO" id="GO:0065002">
    <property type="term" value="P:intracellular protein transmembrane transport"/>
    <property type="evidence" value="ECO:0007669"/>
    <property type="project" value="UniProtKB-UniRule"/>
</dbReference>
<gene>
    <name evidence="9" type="primary">secE</name>
    <name evidence="10" type="ORF">OO17_25690</name>
</gene>
<feature type="transmembrane region" description="Helical" evidence="9">
    <location>
        <begin position="28"/>
        <end position="48"/>
    </location>
</feature>
<dbReference type="Proteomes" id="UP000032515">
    <property type="component" value="Unassembled WGS sequence"/>
</dbReference>
<keyword evidence="8 9" id="KW-0472">Membrane</keyword>
<name>A0A0D7E4X1_RHOPL</name>
<dbReference type="STRING" id="1421013.GCA_000504425_00521"/>
<sequence length="63" mass="7345">MAFSPFKFLQEVRSETAKVTWPSRRETMITTIMVFVMVALASIFFFFADQIIRVLITFLLGIH</sequence>
<evidence type="ECO:0000256" key="7">
    <source>
        <dbReference type="ARBA" id="ARBA00023010"/>
    </source>
</evidence>
<evidence type="ECO:0000256" key="8">
    <source>
        <dbReference type="ARBA" id="ARBA00023136"/>
    </source>
</evidence>
<evidence type="ECO:0000256" key="1">
    <source>
        <dbReference type="ARBA" id="ARBA00004370"/>
    </source>
</evidence>
<dbReference type="PRINTS" id="PR01650">
    <property type="entry name" value="SECETRNLCASE"/>
</dbReference>
<evidence type="ECO:0000256" key="2">
    <source>
        <dbReference type="ARBA" id="ARBA00022448"/>
    </source>
</evidence>
<dbReference type="GO" id="GO:0009306">
    <property type="term" value="P:protein secretion"/>
    <property type="evidence" value="ECO:0007669"/>
    <property type="project" value="UniProtKB-UniRule"/>
</dbReference>
<evidence type="ECO:0000256" key="6">
    <source>
        <dbReference type="ARBA" id="ARBA00022989"/>
    </source>
</evidence>
<dbReference type="Pfam" id="PF00584">
    <property type="entry name" value="SecE"/>
    <property type="match status" value="1"/>
</dbReference>
<dbReference type="GO" id="GO:0043952">
    <property type="term" value="P:protein transport by the Sec complex"/>
    <property type="evidence" value="ECO:0007669"/>
    <property type="project" value="UniProtKB-UniRule"/>
</dbReference>
<evidence type="ECO:0000256" key="9">
    <source>
        <dbReference type="HAMAP-Rule" id="MF_00422"/>
    </source>
</evidence>
<reference evidence="10 11" key="1">
    <citation type="submission" date="2014-11" db="EMBL/GenBank/DDBJ databases">
        <title>Genomics and ecophysiology of heterotrophic nitrogen fixing bacteria isolated from estuarine surface water.</title>
        <authorList>
            <person name="Bentzon-Tilia M."/>
            <person name="Severin I."/>
            <person name="Hansen L.H."/>
            <person name="Riemann L."/>
        </authorList>
    </citation>
    <scope>NUCLEOTIDE SEQUENCE [LARGE SCALE GENOMIC DNA]</scope>
    <source>
        <strain evidence="10 11">BAL398</strain>
    </source>
</reference>
<dbReference type="RefSeq" id="WP_044417220.1">
    <property type="nucleotide sequence ID" value="NZ_JXXE01000622.1"/>
</dbReference>
<proteinExistence type="inferred from homology"/>
<comment type="caution">
    <text evidence="10">The sequence shown here is derived from an EMBL/GenBank/DDBJ whole genome shotgun (WGS) entry which is preliminary data.</text>
</comment>
<comment type="similarity">
    <text evidence="9">Belongs to the SecE/SEC61-gamma family.</text>
</comment>
<keyword evidence="5 9" id="KW-0653">Protein transport</keyword>
<dbReference type="EMBL" id="JXXE01000622">
    <property type="protein sequence ID" value="KIZ35470.1"/>
    <property type="molecule type" value="Genomic_DNA"/>
</dbReference>
<evidence type="ECO:0000256" key="4">
    <source>
        <dbReference type="ARBA" id="ARBA00022692"/>
    </source>
</evidence>
<evidence type="ECO:0000256" key="3">
    <source>
        <dbReference type="ARBA" id="ARBA00022475"/>
    </source>
</evidence>
<organism evidence="10 11">
    <name type="scientific">Rhodopseudomonas palustris</name>
    <dbReference type="NCBI Taxonomy" id="1076"/>
    <lineage>
        <taxon>Bacteria</taxon>
        <taxon>Pseudomonadati</taxon>
        <taxon>Pseudomonadota</taxon>
        <taxon>Alphaproteobacteria</taxon>
        <taxon>Hyphomicrobiales</taxon>
        <taxon>Nitrobacteraceae</taxon>
        <taxon>Rhodopseudomonas</taxon>
    </lineage>
</organism>
<keyword evidence="6 9" id="KW-1133">Transmembrane helix</keyword>
<dbReference type="PATRIC" id="fig|1076.23.peg.1573"/>
<dbReference type="AlphaFoldDB" id="A0A0D7E4X1"/>
<evidence type="ECO:0000256" key="5">
    <source>
        <dbReference type="ARBA" id="ARBA00022927"/>
    </source>
</evidence>
<accession>A0A0D7E4X1</accession>
<keyword evidence="4 9" id="KW-0812">Transmembrane</keyword>
<dbReference type="GO" id="GO:0005886">
    <property type="term" value="C:plasma membrane"/>
    <property type="evidence" value="ECO:0007669"/>
    <property type="project" value="UniProtKB-SubCell"/>
</dbReference>
<dbReference type="HAMAP" id="MF_00422">
    <property type="entry name" value="SecE"/>
    <property type="match status" value="1"/>
</dbReference>
<comment type="function">
    <text evidence="9">Essential subunit of the Sec protein translocation channel SecYEG. Clamps together the 2 halves of SecY. May contact the channel plug during translocation.</text>
</comment>